<dbReference type="GO" id="GO:0008168">
    <property type="term" value="F:methyltransferase activity"/>
    <property type="evidence" value="ECO:0007669"/>
    <property type="project" value="UniProtKB-KW"/>
</dbReference>
<proteinExistence type="predicted"/>
<dbReference type="Gene3D" id="3.40.50.150">
    <property type="entry name" value="Vaccinia Virus protein VP39"/>
    <property type="match status" value="1"/>
</dbReference>
<dbReference type="EMBL" id="MK500594">
    <property type="protein sequence ID" value="QBK93359.1"/>
    <property type="molecule type" value="Genomic_DNA"/>
</dbReference>
<dbReference type="InterPro" id="IPR029063">
    <property type="entry name" value="SAM-dependent_MTases_sf"/>
</dbReference>
<dbReference type="SUPFAM" id="SSF53335">
    <property type="entry name" value="S-adenosyl-L-methionine-dependent methyltransferases"/>
    <property type="match status" value="1"/>
</dbReference>
<reference evidence="1" key="1">
    <citation type="journal article" date="2019" name="MBio">
        <title>Virus Genomes from Deep Sea Sediments Expand the Ocean Megavirome and Support Independent Origins of Viral Gigantism.</title>
        <authorList>
            <person name="Backstrom D."/>
            <person name="Yutin N."/>
            <person name="Jorgensen S.L."/>
            <person name="Dharamshi J."/>
            <person name="Homa F."/>
            <person name="Zaremba-Niedwiedzka K."/>
            <person name="Spang A."/>
            <person name="Wolf Y.I."/>
            <person name="Koonin E.V."/>
            <person name="Ettema T.J."/>
        </authorList>
    </citation>
    <scope>NUCLEOTIDE SEQUENCE</scope>
</reference>
<keyword evidence="1" id="KW-0489">Methyltransferase</keyword>
<accession>A0A481ZEC1</accession>
<dbReference type="GO" id="GO:0032259">
    <property type="term" value="P:methylation"/>
    <property type="evidence" value="ECO:0007669"/>
    <property type="project" value="UniProtKB-KW"/>
</dbReference>
<protein>
    <submittedName>
        <fullName evidence="1">Methyltransferase</fullName>
    </submittedName>
</protein>
<keyword evidence="1" id="KW-0808">Transferase</keyword>
<gene>
    <name evidence="1" type="ORF">LCPAC404_00630</name>
</gene>
<name>A0A481ZEC1_9VIRU</name>
<sequence length="241" mass="28531">MQKSIKNGVSILNNTMNKLEDYFWNYDNKLTIHKWHHYFKIYDRHFSKFIGKDPTILEIGVSQGGSLEMWNHYFNGQCTIYGVDNRSHCLKVPEQLGAKNIHVALGDQGSRKFWREYLKNKPRFDIVIDDDGHTMRQQIITYEELYDHVADNGVYLCEDLHTSYWKEFGGGLNDPATFVEYSKNFIDMLNFHHIRDDVDDRYKKFRQSTESIHYYDSIVVLEKTMDLKKPTATVNRGSYNF</sequence>
<organism evidence="1">
    <name type="scientific">Pithovirus LCPAC404</name>
    <dbReference type="NCBI Taxonomy" id="2506597"/>
    <lineage>
        <taxon>Viruses</taxon>
        <taxon>Pithoviruses</taxon>
    </lineage>
</organism>
<evidence type="ECO:0000313" key="1">
    <source>
        <dbReference type="EMBL" id="QBK93359.1"/>
    </source>
</evidence>